<dbReference type="KEGG" id="cace:CACET_c26690"/>
<gene>
    <name evidence="1" type="ORF">CACET_c26690</name>
</gene>
<dbReference type="Proteomes" id="UP000035704">
    <property type="component" value="Chromosome"/>
</dbReference>
<organism evidence="1 2">
    <name type="scientific">Clostridium aceticum</name>
    <dbReference type="NCBI Taxonomy" id="84022"/>
    <lineage>
        <taxon>Bacteria</taxon>
        <taxon>Bacillati</taxon>
        <taxon>Bacillota</taxon>
        <taxon>Clostridia</taxon>
        <taxon>Eubacteriales</taxon>
        <taxon>Clostridiaceae</taxon>
        <taxon>Clostridium</taxon>
    </lineage>
</organism>
<protein>
    <submittedName>
        <fullName evidence="1">Recombinase</fullName>
    </submittedName>
</protein>
<evidence type="ECO:0000313" key="2">
    <source>
        <dbReference type="Proteomes" id="UP000035704"/>
    </source>
</evidence>
<dbReference type="AlphaFoldDB" id="A0A0D8I670"/>
<dbReference type="STRING" id="84022.CACET_c26690"/>
<dbReference type="EMBL" id="CP009687">
    <property type="protein sequence ID" value="AKL96114.1"/>
    <property type="molecule type" value="Genomic_DNA"/>
</dbReference>
<dbReference type="PATRIC" id="fig|84022.5.peg.2574"/>
<proteinExistence type="predicted"/>
<sequence length="122" mass="13966">MEEKGFDCTSPTINEETLHTAVIKAINELLANKEPLLQVLQKNIATVLNEGNDNTITDIDGKLEELQKQLLEQAKSKNDYNKVTDEIYCLRKLKQNVLIENAEREGRRQRIVGFRLDAKIDI</sequence>
<reference evidence="1 2" key="1">
    <citation type="submission" date="2014-10" db="EMBL/GenBank/DDBJ databases">
        <title>Genome sequence of Clostridium aceticum DSM 1496.</title>
        <authorList>
            <person name="Poehlein A."/>
            <person name="Schiel-Bengelsdorf B."/>
            <person name="Gottschalk G."/>
            <person name="Duerre P."/>
            <person name="Daniel R."/>
        </authorList>
    </citation>
    <scope>NUCLEOTIDE SEQUENCE [LARGE SCALE GENOMIC DNA]</scope>
    <source>
        <strain evidence="1 2">DSM 1496</strain>
    </source>
</reference>
<accession>A0A0D8I670</accession>
<keyword evidence="2" id="KW-1185">Reference proteome</keyword>
<evidence type="ECO:0000313" key="1">
    <source>
        <dbReference type="EMBL" id="AKL96114.1"/>
    </source>
</evidence>
<name>A0A0D8I670_9CLOT</name>